<accession>A0A521C042</accession>
<dbReference type="Gene3D" id="3.40.50.1820">
    <property type="entry name" value="alpha/beta hydrolase"/>
    <property type="match status" value="1"/>
</dbReference>
<evidence type="ECO:0000313" key="2">
    <source>
        <dbReference type="EMBL" id="SMO52807.1"/>
    </source>
</evidence>
<dbReference type="InterPro" id="IPR000073">
    <property type="entry name" value="AB_hydrolase_1"/>
</dbReference>
<sequence length="273" mass="29141">MTLTTLRLSEGGRTVSYRDQGTGVPLVLIHGVGLQSAAWGPQIQALQESCRVIAVDMPGHGGSAPLPTGSALSDFVAWGQAFIRELGLGPVNLAGHSMGALIAGGLACDYPALIRRVALLNGVFERDRAASQAVIARAQQIQTGQPDLHTPLTRWFGTAADAAPIREQVGAWLRQVDQRGYATAYSAFAHGDATYADQYSQITCPFLAMTGDGDPNSTPAMSEAMANRAPFGRSVTIHGHRHMINLTAPDAVNQHLRHWLQCPTEQGYCNDTD</sequence>
<evidence type="ECO:0000259" key="1">
    <source>
        <dbReference type="Pfam" id="PF12697"/>
    </source>
</evidence>
<reference evidence="2 3" key="1">
    <citation type="submission" date="2017-05" db="EMBL/GenBank/DDBJ databases">
        <authorList>
            <person name="Varghese N."/>
            <person name="Submissions S."/>
        </authorList>
    </citation>
    <scope>NUCLEOTIDE SEQUENCE [LARGE SCALE GENOMIC DNA]</scope>
    <source>
        <strain evidence="2 3">DSM 29506</strain>
    </source>
</reference>
<dbReference type="EMBL" id="FXTO01000005">
    <property type="protein sequence ID" value="SMO52807.1"/>
    <property type="molecule type" value="Genomic_DNA"/>
</dbReference>
<organism evidence="2 3">
    <name type="scientific">Thalassovita litoralis</name>
    <dbReference type="NCBI Taxonomy" id="1010611"/>
    <lineage>
        <taxon>Bacteria</taxon>
        <taxon>Pseudomonadati</taxon>
        <taxon>Pseudomonadota</taxon>
        <taxon>Alphaproteobacteria</taxon>
        <taxon>Rhodobacterales</taxon>
        <taxon>Roseobacteraceae</taxon>
        <taxon>Thalassovita</taxon>
    </lineage>
</organism>
<dbReference type="PANTHER" id="PTHR46438">
    <property type="entry name" value="ALPHA/BETA-HYDROLASES SUPERFAMILY PROTEIN"/>
    <property type="match status" value="1"/>
</dbReference>
<keyword evidence="3" id="KW-1185">Reference proteome</keyword>
<dbReference type="SUPFAM" id="SSF53474">
    <property type="entry name" value="alpha/beta-Hydrolases"/>
    <property type="match status" value="1"/>
</dbReference>
<dbReference type="PANTHER" id="PTHR46438:SF11">
    <property type="entry name" value="LIPASE-RELATED"/>
    <property type="match status" value="1"/>
</dbReference>
<dbReference type="AlphaFoldDB" id="A0A521C042"/>
<protein>
    <submittedName>
        <fullName evidence="2">Pimeloyl-ACP methyl ester carboxylesterase</fullName>
    </submittedName>
</protein>
<feature type="domain" description="AB hydrolase-1" evidence="1">
    <location>
        <begin position="26"/>
        <end position="254"/>
    </location>
</feature>
<dbReference type="Pfam" id="PF12697">
    <property type="entry name" value="Abhydrolase_6"/>
    <property type="match status" value="1"/>
</dbReference>
<dbReference type="PRINTS" id="PR00111">
    <property type="entry name" value="ABHYDROLASE"/>
</dbReference>
<dbReference type="Proteomes" id="UP000316030">
    <property type="component" value="Unassembled WGS sequence"/>
</dbReference>
<name>A0A521C042_9RHOB</name>
<evidence type="ECO:0000313" key="3">
    <source>
        <dbReference type="Proteomes" id="UP000316030"/>
    </source>
</evidence>
<dbReference type="InterPro" id="IPR029058">
    <property type="entry name" value="AB_hydrolase_fold"/>
</dbReference>
<proteinExistence type="predicted"/>
<dbReference type="OrthoDB" id="9804723at2"/>
<gene>
    <name evidence="2" type="ORF">SAMN06265173_10512</name>
</gene>
<dbReference type="RefSeq" id="WP_142492499.1">
    <property type="nucleotide sequence ID" value="NZ_FXTO01000005.1"/>
</dbReference>